<accession>A0A5B0NER4</accession>
<reference evidence="1 2" key="1">
    <citation type="submission" date="2019-05" db="EMBL/GenBank/DDBJ databases">
        <title>Emergence of the Ug99 lineage of the wheat stem rust pathogen through somatic hybridization.</title>
        <authorList>
            <person name="Li F."/>
            <person name="Upadhyaya N.M."/>
            <person name="Sperschneider J."/>
            <person name="Matny O."/>
            <person name="Nguyen-Phuc H."/>
            <person name="Mago R."/>
            <person name="Raley C."/>
            <person name="Miller M.E."/>
            <person name="Silverstein K.A.T."/>
            <person name="Henningsen E."/>
            <person name="Hirsch C.D."/>
            <person name="Visser B."/>
            <person name="Pretorius Z.A."/>
            <person name="Steffenson B.J."/>
            <person name="Schwessinger B."/>
            <person name="Dodds P.N."/>
            <person name="Figueroa M."/>
        </authorList>
    </citation>
    <scope>NUCLEOTIDE SEQUENCE [LARGE SCALE GENOMIC DNA]</scope>
    <source>
        <strain evidence="1">21-0</strain>
    </source>
</reference>
<comment type="caution">
    <text evidence="1">The sequence shown here is derived from an EMBL/GenBank/DDBJ whole genome shotgun (WGS) entry which is preliminary data.</text>
</comment>
<protein>
    <submittedName>
        <fullName evidence="1">Uncharacterized protein</fullName>
    </submittedName>
</protein>
<organism evidence="1 2">
    <name type="scientific">Puccinia graminis f. sp. tritici</name>
    <dbReference type="NCBI Taxonomy" id="56615"/>
    <lineage>
        <taxon>Eukaryota</taxon>
        <taxon>Fungi</taxon>
        <taxon>Dikarya</taxon>
        <taxon>Basidiomycota</taxon>
        <taxon>Pucciniomycotina</taxon>
        <taxon>Pucciniomycetes</taxon>
        <taxon>Pucciniales</taxon>
        <taxon>Pucciniaceae</taxon>
        <taxon>Puccinia</taxon>
    </lineage>
</organism>
<gene>
    <name evidence="1" type="ORF">PGT21_020628</name>
</gene>
<evidence type="ECO:0000313" key="1">
    <source>
        <dbReference type="EMBL" id="KAA1087054.1"/>
    </source>
</evidence>
<sequence length="227" mass="25896">MVKKETAGKNGQEESSGSECFMLFATRNSHLTATVTPPRPQYTSTPRHRREYHPPHVLFCLQSPCKLRRKAGNSLHITCFIQEDLNITVSTTTLITEDPFQGKLHFTSRKITTLRVQGFETFPKFVRKCFEICARRGGRPGPWSRYISQCDAKGIPKVFRRPSDSFSESFRSTHETPVVSKSTPKGYIGMIPKDFRKTPISKVLRKLLRTSRFESLSEQNLKSTPVV</sequence>
<name>A0A5B0NER4_PUCGR</name>
<keyword evidence="2" id="KW-1185">Reference proteome</keyword>
<evidence type="ECO:0000313" key="2">
    <source>
        <dbReference type="Proteomes" id="UP000324748"/>
    </source>
</evidence>
<dbReference type="AlphaFoldDB" id="A0A5B0NER4"/>
<proteinExistence type="predicted"/>
<dbReference type="Proteomes" id="UP000324748">
    <property type="component" value="Unassembled WGS sequence"/>
</dbReference>
<dbReference type="EMBL" id="VSWC01000105">
    <property type="protein sequence ID" value="KAA1087054.1"/>
    <property type="molecule type" value="Genomic_DNA"/>
</dbReference>